<dbReference type="EMBL" id="JAJSON010000025">
    <property type="protein sequence ID" value="MCG9972545.1"/>
    <property type="molecule type" value="Genomic_DNA"/>
</dbReference>
<evidence type="ECO:0000256" key="3">
    <source>
        <dbReference type="SAM" id="MobiDB-lite"/>
    </source>
</evidence>
<evidence type="ECO:0000256" key="2">
    <source>
        <dbReference type="ARBA" id="ARBA00022801"/>
    </source>
</evidence>
<proteinExistence type="inferred from homology"/>
<name>A0A9X1UYB3_9FLAO</name>
<dbReference type="InterPro" id="IPR024607">
    <property type="entry name" value="Sulfatase_CS"/>
</dbReference>
<feature type="domain" description="Sulfatase N-terminal" evidence="4">
    <location>
        <begin position="38"/>
        <end position="408"/>
    </location>
</feature>
<dbReference type="Gene3D" id="3.40.720.10">
    <property type="entry name" value="Alkaline Phosphatase, subunit A"/>
    <property type="match status" value="1"/>
</dbReference>
<keyword evidence="2 5" id="KW-0378">Hydrolase</keyword>
<comment type="caution">
    <text evidence="5">The sequence shown here is derived from an EMBL/GenBank/DDBJ whole genome shotgun (WGS) entry which is preliminary data.</text>
</comment>
<protein>
    <submittedName>
        <fullName evidence="5">Sulfatase-like hydrolase/transferase</fullName>
    </submittedName>
</protein>
<dbReference type="PROSITE" id="PS00149">
    <property type="entry name" value="SULFATASE_2"/>
    <property type="match status" value="1"/>
</dbReference>
<dbReference type="AlphaFoldDB" id="A0A9X1UYB3"/>
<dbReference type="PANTHER" id="PTHR43751">
    <property type="entry name" value="SULFATASE"/>
    <property type="match status" value="1"/>
</dbReference>
<evidence type="ECO:0000259" key="4">
    <source>
        <dbReference type="Pfam" id="PF00884"/>
    </source>
</evidence>
<dbReference type="InterPro" id="IPR000917">
    <property type="entry name" value="Sulfatase_N"/>
</dbReference>
<organism evidence="5 6">
    <name type="scientific">Christiangramia crocea</name>
    <dbReference type="NCBI Taxonomy" id="2904124"/>
    <lineage>
        <taxon>Bacteria</taxon>
        <taxon>Pseudomonadati</taxon>
        <taxon>Bacteroidota</taxon>
        <taxon>Flavobacteriia</taxon>
        <taxon>Flavobacteriales</taxon>
        <taxon>Flavobacteriaceae</taxon>
        <taxon>Christiangramia</taxon>
    </lineage>
</organism>
<keyword evidence="6" id="KW-1185">Reference proteome</keyword>
<reference evidence="5" key="1">
    <citation type="submission" date="2021-12" db="EMBL/GenBank/DDBJ databases">
        <title>Description of Gramella crocea sp. nov., a new bacterium isolated from activated sludge.</title>
        <authorList>
            <person name="Zhang X."/>
        </authorList>
    </citation>
    <scope>NUCLEOTIDE SEQUENCE</scope>
    <source>
        <strain evidence="5">YB25</strain>
    </source>
</reference>
<evidence type="ECO:0000313" key="6">
    <source>
        <dbReference type="Proteomes" id="UP001139344"/>
    </source>
</evidence>
<dbReference type="Pfam" id="PF00884">
    <property type="entry name" value="Sulfatase"/>
    <property type="match status" value="1"/>
</dbReference>
<dbReference type="InterPro" id="IPR017850">
    <property type="entry name" value="Alkaline_phosphatase_core_sf"/>
</dbReference>
<evidence type="ECO:0000313" key="5">
    <source>
        <dbReference type="EMBL" id="MCG9972545.1"/>
    </source>
</evidence>
<sequence>MSNNLNIKNMSLTFGMVFTICFSLMSFKPVDPEKPAKPNIIIFYVDDLGYGDLSSYGSESVNTPNVDGLAANGIRFTDAHSTASTCTPSRYSLLTGQHAFRKNASVLPGDAPLLIDEKTPTIASMLSECGYKTGVVGKWHLGLGNGNVNWNQDIKPGPLEVGFDYSFLIPATGDRVPAVYVENHRVINLKEHDDPIVVSYKNKKIGDMPTGYENPELLRYSADSQHNMTIVNGVSRIGYMDGGESALWKDENFPFVMTNKAVEFMDSAKKNPFFLFFSFHDIHVPRLPHEMFKGKTNMGVRGDAIVQMDWMTGKVMEALKERDLLENTLVIFTSDNGPVLNDGYEDSAVEKLGDHDPAGGFRGGKYSIFEAGTRVPTIVYWEGKIQPGVSEALWSQVDLYASIASIIGSDLSKDEAIDSQDISKALLSAQEKGTEYLIEEASVLAIRKGKFKYIEPLSKGQKEPKFIMAKKKIEGGTSHDPQLYDLAKDPGEKRNIAAANPNMVNALQEKLDEIRSKDHRSTSEKELTTN</sequence>
<dbReference type="Proteomes" id="UP001139344">
    <property type="component" value="Unassembled WGS sequence"/>
</dbReference>
<feature type="region of interest" description="Disordered" evidence="3">
    <location>
        <begin position="511"/>
        <end position="530"/>
    </location>
</feature>
<dbReference type="InterPro" id="IPR052701">
    <property type="entry name" value="GAG_Ulvan_Degrading_Sulfatases"/>
</dbReference>
<accession>A0A9X1UYB3</accession>
<dbReference type="CDD" id="cd16143">
    <property type="entry name" value="ARS_like"/>
    <property type="match status" value="1"/>
</dbReference>
<dbReference type="PROSITE" id="PS00523">
    <property type="entry name" value="SULFATASE_1"/>
    <property type="match status" value="1"/>
</dbReference>
<comment type="similarity">
    <text evidence="1">Belongs to the sulfatase family.</text>
</comment>
<dbReference type="SUPFAM" id="SSF53649">
    <property type="entry name" value="Alkaline phosphatase-like"/>
    <property type="match status" value="1"/>
</dbReference>
<dbReference type="Gene3D" id="3.30.1120.10">
    <property type="match status" value="1"/>
</dbReference>
<dbReference type="RefSeq" id="WP_240099896.1">
    <property type="nucleotide sequence ID" value="NZ_JAJSON010000025.1"/>
</dbReference>
<dbReference type="PANTHER" id="PTHR43751:SF6">
    <property type="entry name" value="N-ACETYLGALACTOSAMINE-6-O-SULFATASE"/>
    <property type="match status" value="1"/>
</dbReference>
<gene>
    <name evidence="5" type="ORF">LU635_12920</name>
</gene>
<dbReference type="GO" id="GO:0016787">
    <property type="term" value="F:hydrolase activity"/>
    <property type="evidence" value="ECO:0007669"/>
    <property type="project" value="UniProtKB-KW"/>
</dbReference>
<evidence type="ECO:0000256" key="1">
    <source>
        <dbReference type="ARBA" id="ARBA00008779"/>
    </source>
</evidence>